<dbReference type="EMBL" id="JBAKAZ010000003">
    <property type="protein sequence ID" value="MEL0628239.1"/>
    <property type="molecule type" value="Genomic_DNA"/>
</dbReference>
<dbReference type="Proteomes" id="UP001369082">
    <property type="component" value="Unassembled WGS sequence"/>
</dbReference>
<dbReference type="InterPro" id="IPR029024">
    <property type="entry name" value="TerB-like"/>
</dbReference>
<evidence type="ECO:0000259" key="1">
    <source>
        <dbReference type="Pfam" id="PF05099"/>
    </source>
</evidence>
<keyword evidence="3" id="KW-1185">Reference proteome</keyword>
<name>A0ABU9GLQ2_9GAMM</name>
<dbReference type="Pfam" id="PF05099">
    <property type="entry name" value="TerB"/>
    <property type="match status" value="1"/>
</dbReference>
<accession>A0ABU9GLQ2</accession>
<proteinExistence type="predicted"/>
<evidence type="ECO:0000313" key="2">
    <source>
        <dbReference type="EMBL" id="MEL0628239.1"/>
    </source>
</evidence>
<gene>
    <name evidence="2" type="ORF">V6256_01345</name>
</gene>
<organism evidence="2 3">
    <name type="scientific">Psychromonas aquatilis</name>
    <dbReference type="NCBI Taxonomy" id="2005072"/>
    <lineage>
        <taxon>Bacteria</taxon>
        <taxon>Pseudomonadati</taxon>
        <taxon>Pseudomonadota</taxon>
        <taxon>Gammaproteobacteria</taxon>
        <taxon>Alteromonadales</taxon>
        <taxon>Psychromonadaceae</taxon>
        <taxon>Psychromonas</taxon>
    </lineage>
</organism>
<dbReference type="SUPFAM" id="SSF158682">
    <property type="entry name" value="TerB-like"/>
    <property type="match status" value="1"/>
</dbReference>
<feature type="domain" description="Co-chaperone DjlA N-terminal" evidence="1">
    <location>
        <begin position="32"/>
        <end position="150"/>
    </location>
</feature>
<dbReference type="CDD" id="cd07176">
    <property type="entry name" value="terB"/>
    <property type="match status" value="1"/>
</dbReference>
<reference evidence="2 3" key="1">
    <citation type="submission" date="2024-02" db="EMBL/GenBank/DDBJ databases">
        <title>Bacteria isolated from the canopy kelp, Nereocystis luetkeana.</title>
        <authorList>
            <person name="Pfister C.A."/>
            <person name="Younker I.T."/>
            <person name="Light S.H."/>
        </authorList>
    </citation>
    <scope>NUCLEOTIDE SEQUENCE [LARGE SCALE GENOMIC DNA]</scope>
    <source>
        <strain evidence="2 3">TI.1.05</strain>
    </source>
</reference>
<dbReference type="Gene3D" id="1.10.3680.10">
    <property type="entry name" value="TerB-like"/>
    <property type="match status" value="1"/>
</dbReference>
<comment type="caution">
    <text evidence="2">The sequence shown here is derived from an EMBL/GenBank/DDBJ whole genome shotgun (WGS) entry which is preliminary data.</text>
</comment>
<protein>
    <submittedName>
        <fullName evidence="2">Tellurite resistance TerB family protein</fullName>
    </submittedName>
</protein>
<sequence length="151" mass="16448">MSFWNNIKEKMSDANDSLQKNIGQFKNKKFADASMAICALVAAADGEIDADERRKTAAFIMSNDTLKVFDASELKEKFDFFCNKLEADYDFGKIDAIQALGALKGKSEQARACIQLGIIIGSADGDFDADEKKAIKDACNAVGIAPSEFDL</sequence>
<dbReference type="InterPro" id="IPR007791">
    <property type="entry name" value="DjlA_N"/>
</dbReference>
<evidence type="ECO:0000313" key="3">
    <source>
        <dbReference type="Proteomes" id="UP001369082"/>
    </source>
</evidence>
<dbReference type="RefSeq" id="WP_341596188.1">
    <property type="nucleotide sequence ID" value="NZ_JBAKAZ010000003.1"/>
</dbReference>